<evidence type="ECO:0000313" key="2">
    <source>
        <dbReference type="Proteomes" id="UP000220629"/>
    </source>
</evidence>
<dbReference type="AlphaFoldDB" id="A0A2A7S0P3"/>
<sequence>MAETPPTEFFIQGITKEGKTFRPSDWSERLAGVMAQFGPGASGRNAYMKYSLYVRPTIVGGVKCVIVDARLRELEPMAFDFVMNFARDNELVVTEACELQLGKHDKA</sequence>
<comment type="caution">
    <text evidence="1">The sequence shown here is derived from an EMBL/GenBank/DDBJ whole genome shotgun (WGS) entry which is preliminary data.</text>
</comment>
<evidence type="ECO:0000313" key="1">
    <source>
        <dbReference type="EMBL" id="PEH37106.1"/>
    </source>
</evidence>
<organism evidence="1 2">
    <name type="scientific">Burkholderia gladioli</name>
    <name type="common">Pseudomonas marginata</name>
    <name type="synonym">Phytomonas marginata</name>
    <dbReference type="NCBI Taxonomy" id="28095"/>
    <lineage>
        <taxon>Bacteria</taxon>
        <taxon>Pseudomonadati</taxon>
        <taxon>Pseudomonadota</taxon>
        <taxon>Betaproteobacteria</taxon>
        <taxon>Burkholderiales</taxon>
        <taxon>Burkholderiaceae</taxon>
        <taxon>Burkholderia</taxon>
    </lineage>
</organism>
<gene>
    <name evidence="1" type="ORF">CRM94_21330</name>
</gene>
<reference evidence="2" key="1">
    <citation type="submission" date="2017-09" db="EMBL/GenBank/DDBJ databases">
        <title>FDA dAtabase for Regulatory Grade micrObial Sequences (FDA-ARGOS): Supporting development and validation of Infectious Disease Dx tests.</title>
        <authorList>
            <person name="Minogue T."/>
            <person name="Wolcott M."/>
            <person name="Wasieloski L."/>
            <person name="Aguilar W."/>
            <person name="Moore D."/>
            <person name="Tallon L."/>
            <person name="Sadzewicz L."/>
            <person name="Ott S."/>
            <person name="Zhao X."/>
            <person name="Nagaraj S."/>
            <person name="Vavikolanu K."/>
            <person name="Aluvathingal J."/>
            <person name="Nadendla S."/>
            <person name="Sichtig H."/>
        </authorList>
    </citation>
    <scope>NUCLEOTIDE SEQUENCE [LARGE SCALE GENOMIC DNA]</scope>
    <source>
        <strain evidence="2">FDAARGOS_390</strain>
    </source>
</reference>
<dbReference type="RefSeq" id="WP_096750305.1">
    <property type="nucleotide sequence ID" value="NZ_CADEPO010000016.1"/>
</dbReference>
<dbReference type="EMBL" id="PDDY01000004">
    <property type="protein sequence ID" value="PEH37106.1"/>
    <property type="molecule type" value="Genomic_DNA"/>
</dbReference>
<name>A0A2A7S0P3_BURGA</name>
<dbReference type="Proteomes" id="UP000220629">
    <property type="component" value="Unassembled WGS sequence"/>
</dbReference>
<dbReference type="Gene3D" id="3.30.70.2340">
    <property type="entry name" value="Uncharacterised protein PF12112 family, DUF3579"/>
    <property type="match status" value="1"/>
</dbReference>
<dbReference type="Pfam" id="PF12112">
    <property type="entry name" value="DUF3579"/>
    <property type="match status" value="1"/>
</dbReference>
<accession>A0A2A7S0P3</accession>
<proteinExistence type="predicted"/>
<protein>
    <submittedName>
        <fullName evidence="1">DUF3579 domain-containing protein</fullName>
    </submittedName>
</protein>
<dbReference type="InterPro" id="IPR021969">
    <property type="entry name" value="DUF3579"/>
</dbReference>